<evidence type="ECO:0000256" key="1">
    <source>
        <dbReference type="SAM" id="MobiDB-lite"/>
    </source>
</evidence>
<accession>A0ABT0GP31</accession>
<proteinExistence type="predicted"/>
<reference evidence="3" key="1">
    <citation type="submission" date="2022-04" db="EMBL/GenBank/DDBJ databases">
        <title>Roseibium sp. CAU 1639 isolated from mud.</title>
        <authorList>
            <person name="Kim W."/>
        </authorList>
    </citation>
    <scope>NUCLEOTIDE SEQUENCE</scope>
    <source>
        <strain evidence="3">CAU 1639</strain>
    </source>
</reference>
<feature type="domain" description="YjiS-like" evidence="2">
    <location>
        <begin position="18"/>
        <end position="52"/>
    </location>
</feature>
<evidence type="ECO:0000259" key="2">
    <source>
        <dbReference type="Pfam" id="PF06568"/>
    </source>
</evidence>
<dbReference type="Pfam" id="PF06568">
    <property type="entry name" value="YjiS-like"/>
    <property type="match status" value="1"/>
</dbReference>
<dbReference type="InterPro" id="IPR009506">
    <property type="entry name" value="YjiS-like"/>
</dbReference>
<sequence>MTHTASTPVFALLGQMIARAWRVFENRRQFAELKDWSDEQLKDIGLTRSDVRRALAQPFYADPTTLVNAANVQSGWSAIRPANQQHGQPEHRLVGGAPVQSGQVAA</sequence>
<feature type="region of interest" description="Disordered" evidence="1">
    <location>
        <begin position="81"/>
        <end position="106"/>
    </location>
</feature>
<evidence type="ECO:0000313" key="4">
    <source>
        <dbReference type="Proteomes" id="UP001431221"/>
    </source>
</evidence>
<comment type="caution">
    <text evidence="3">The sequence shown here is derived from an EMBL/GenBank/DDBJ whole genome shotgun (WGS) entry which is preliminary data.</text>
</comment>
<keyword evidence="4" id="KW-1185">Reference proteome</keyword>
<dbReference type="Proteomes" id="UP001431221">
    <property type="component" value="Unassembled WGS sequence"/>
</dbReference>
<dbReference type="RefSeq" id="WP_248149398.1">
    <property type="nucleotide sequence ID" value="NZ_JALNMJ010000001.1"/>
</dbReference>
<name>A0ABT0GP31_9HYPH</name>
<protein>
    <submittedName>
        <fullName evidence="3">DUF1127 domain-containing protein</fullName>
    </submittedName>
</protein>
<evidence type="ECO:0000313" key="3">
    <source>
        <dbReference type="EMBL" id="MCK7610630.1"/>
    </source>
</evidence>
<dbReference type="EMBL" id="JALNMJ010000001">
    <property type="protein sequence ID" value="MCK7610630.1"/>
    <property type="molecule type" value="Genomic_DNA"/>
</dbReference>
<organism evidence="3 4">
    <name type="scientific">Roseibium sediminicola</name>
    <dbReference type="NCBI Taxonomy" id="2933272"/>
    <lineage>
        <taxon>Bacteria</taxon>
        <taxon>Pseudomonadati</taxon>
        <taxon>Pseudomonadota</taxon>
        <taxon>Alphaproteobacteria</taxon>
        <taxon>Hyphomicrobiales</taxon>
        <taxon>Stappiaceae</taxon>
        <taxon>Roseibium</taxon>
    </lineage>
</organism>
<gene>
    <name evidence="3" type="ORF">M0H32_00545</name>
</gene>